<dbReference type="GO" id="GO:0005576">
    <property type="term" value="C:extracellular region"/>
    <property type="evidence" value="ECO:0007669"/>
    <property type="project" value="TreeGrafter"/>
</dbReference>
<name>A0A0B5F8Q2_STRA4</name>
<sequence>MKSAASRRLPRHWRRYVAVVAASAVGLAACGTVASKRPESQERTVVAEFTDASPLLVGNDVDVNGVRVGKITKMKVVNGKARVSFTVSAQALPLHTDAQVQVRPVSLLGERYLELHRGSPDAPELGDGGVLPVSQTSQNTDLDQVLDVVDNQTGDSLAALVTVLGQGMKGNGANTAATIKALAPAMNDTDGLMKILNKQNATLNSLVDNMTPVARALAEDKGKTADRLVDSTVRVLGTTAAREKALRSVLTELPGTLTTAQTTLADLAGVSNEAVPTLRSIRPTVDNLNAISLELEQFSDAADPALAHTQPVLKKAQTLLDAARPVSGELVKDGPPLRSVAKSAKPVVGELSDNIGSVMNFIRGWALATNGADGLGHYFRALVTISPYIATGLLPGGTAKDPQDPGDSADKGQGDDKAKDKDPAAPGAPEPGEPTTPGSENGGLTGLLNGLLPSTASSDGGITGLNPRQESGALQFLLGGGS</sequence>
<evidence type="ECO:0000313" key="4">
    <source>
        <dbReference type="Proteomes" id="UP000031523"/>
    </source>
</evidence>
<organism evidence="3 4">
    <name type="scientific">Streptomyces albus (strain ATCC 21838 / DSM 41398 / FERM P-419 / JCM 4703 / NBRC 107858)</name>
    <dbReference type="NCBI Taxonomy" id="1081613"/>
    <lineage>
        <taxon>Bacteria</taxon>
        <taxon>Bacillati</taxon>
        <taxon>Actinomycetota</taxon>
        <taxon>Actinomycetes</taxon>
        <taxon>Kitasatosporales</taxon>
        <taxon>Streptomycetaceae</taxon>
        <taxon>Streptomyces</taxon>
    </lineage>
</organism>
<protein>
    <submittedName>
        <fullName evidence="3">Mammalian cell entry related domain protein</fullName>
    </submittedName>
</protein>
<dbReference type="Pfam" id="PF02470">
    <property type="entry name" value="MlaD"/>
    <property type="match status" value="1"/>
</dbReference>
<evidence type="ECO:0000259" key="2">
    <source>
        <dbReference type="Pfam" id="PF02470"/>
    </source>
</evidence>
<evidence type="ECO:0000256" key="1">
    <source>
        <dbReference type="SAM" id="MobiDB-lite"/>
    </source>
</evidence>
<feature type="compositionally biased region" description="Basic and acidic residues" evidence="1">
    <location>
        <begin position="408"/>
        <end position="423"/>
    </location>
</feature>
<gene>
    <name evidence="3" type="ORF">SLNWT_6880</name>
</gene>
<dbReference type="AlphaFoldDB" id="A0A0B5F8Q2"/>
<dbReference type="KEGG" id="sals:SLNWT_6880"/>
<dbReference type="PANTHER" id="PTHR33371">
    <property type="entry name" value="INTERMEMBRANE PHOSPHOLIPID TRANSPORT SYSTEM BINDING PROTEIN MLAD-RELATED"/>
    <property type="match status" value="1"/>
</dbReference>
<dbReference type="Proteomes" id="UP000031523">
    <property type="component" value="Chromosome"/>
</dbReference>
<feature type="region of interest" description="Disordered" evidence="1">
    <location>
        <begin position="396"/>
        <end position="482"/>
    </location>
</feature>
<dbReference type="EMBL" id="CP010519">
    <property type="protein sequence ID" value="AJE87256.1"/>
    <property type="molecule type" value="Genomic_DNA"/>
</dbReference>
<proteinExistence type="predicted"/>
<accession>A0A0B5F8Q2</accession>
<dbReference type="PROSITE" id="PS51257">
    <property type="entry name" value="PROKAR_LIPOPROTEIN"/>
    <property type="match status" value="1"/>
</dbReference>
<dbReference type="InterPro" id="IPR052336">
    <property type="entry name" value="MlaD_Phospholipid_Transporter"/>
</dbReference>
<feature type="domain" description="Mce/MlaD" evidence="2">
    <location>
        <begin position="43"/>
        <end position="117"/>
    </location>
</feature>
<keyword evidence="4" id="KW-1185">Reference proteome</keyword>
<reference evidence="3 4" key="1">
    <citation type="submission" date="2015-01" db="EMBL/GenBank/DDBJ databases">
        <title>Enhanced salinomycin production by adjusting the supply of polyketide extender units in Streptomyce albus DSM 41398.</title>
        <authorList>
            <person name="Lu C."/>
        </authorList>
    </citation>
    <scope>NUCLEOTIDE SEQUENCE [LARGE SCALE GENOMIC DNA]</scope>
    <source>
        <strain evidence="4">ATCC 21838 / DSM 41398 / FERM P-419 / JCM 4703 / NBRC 107858</strain>
    </source>
</reference>
<dbReference type="InterPro" id="IPR003399">
    <property type="entry name" value="Mce/MlaD"/>
</dbReference>
<dbReference type="PANTHER" id="PTHR33371:SF4">
    <property type="entry name" value="INTERMEMBRANE PHOSPHOLIPID TRANSPORT SYSTEM BINDING PROTEIN MLAD"/>
    <property type="match status" value="1"/>
</dbReference>
<evidence type="ECO:0000313" key="3">
    <source>
        <dbReference type="EMBL" id="AJE87256.1"/>
    </source>
</evidence>